<feature type="region of interest" description="Disordered" evidence="1">
    <location>
        <begin position="221"/>
        <end position="255"/>
    </location>
</feature>
<feature type="region of interest" description="Disordered" evidence="1">
    <location>
        <begin position="283"/>
        <end position="351"/>
    </location>
</feature>
<name>A0ABX6T1G4_9SPHN</name>
<protein>
    <submittedName>
        <fullName evidence="2">Uncharacterized protein</fullName>
    </submittedName>
</protein>
<feature type="compositionally biased region" description="Acidic residues" evidence="1">
    <location>
        <begin position="292"/>
        <end position="331"/>
    </location>
</feature>
<evidence type="ECO:0000313" key="3">
    <source>
        <dbReference type="Proteomes" id="UP000516134"/>
    </source>
</evidence>
<organism evidence="2 3">
    <name type="scientific">Sphingomonas daechungensis</name>
    <dbReference type="NCBI Taxonomy" id="1176646"/>
    <lineage>
        <taxon>Bacteria</taxon>
        <taxon>Pseudomonadati</taxon>
        <taxon>Pseudomonadota</taxon>
        <taxon>Alphaproteobacteria</taxon>
        <taxon>Sphingomonadales</taxon>
        <taxon>Sphingomonadaceae</taxon>
        <taxon>Sphingomonas</taxon>
    </lineage>
</organism>
<dbReference type="Proteomes" id="UP000516134">
    <property type="component" value="Chromosome"/>
</dbReference>
<reference evidence="2 3" key="1">
    <citation type="submission" date="2020-08" db="EMBL/GenBank/DDBJ databases">
        <title>Genome sequence of Sphingomonas daechungensis KACC 18115T.</title>
        <authorList>
            <person name="Hyun D.-W."/>
            <person name="Bae J.-W."/>
        </authorList>
    </citation>
    <scope>NUCLEOTIDE SEQUENCE [LARGE SCALE GENOMIC DNA]</scope>
    <source>
        <strain evidence="2 3">KACC 18115</strain>
    </source>
</reference>
<sequence length="475" mass="51152">MGAPAPAMKAAEDSSAEVLLSKLESVTAAERRRHATVYNYWLSIRGDRHFPPIRDLDPLEISDAGPSSLLLELIGGGEDAEIRHLGQSLKDGPKIESISQAASPSLLACIAKQLPAVASARQAIAFEDEFVSEAGTTRCGVTLLPFSSTGTYVDYVYGFVSLAAGDAKVEESSTPEEVVEREPSEEPVQAEPVIEDEVAEVAPEPVEDEPVQVEAELVEEPEAIADVEEHSPEYEEASSESEYDEPAPDPVSEKRPGFAKIFDAIAGVGNFYGNVVQMDSKLPTEPVREAEPEVVSEVEPEEALTEAEDHVEPEELPVEAEGYVEELEAEPEPQAASVEETEPEPEVSNSVPEGFMQTRLSEVRSKADEARAAKLRANAALYEGLSAAYDFALDAEENAEEYLKLVEAQGLKIQLRSPMKPVVKLAFDGLCDEATISQLESVLAWALKHDLPRGSLAERIEAEGGLGAILSAKAA</sequence>
<feature type="region of interest" description="Disordered" evidence="1">
    <location>
        <begin position="169"/>
        <end position="190"/>
    </location>
</feature>
<gene>
    <name evidence="2" type="ORF">H9L15_12415</name>
</gene>
<keyword evidence="3" id="KW-1185">Reference proteome</keyword>
<dbReference type="RefSeq" id="WP_187714287.1">
    <property type="nucleotide sequence ID" value="NZ_BAABJC010000001.1"/>
</dbReference>
<proteinExistence type="predicted"/>
<dbReference type="EMBL" id="CP060780">
    <property type="protein sequence ID" value="QNP42855.1"/>
    <property type="molecule type" value="Genomic_DNA"/>
</dbReference>
<evidence type="ECO:0000313" key="2">
    <source>
        <dbReference type="EMBL" id="QNP42855.1"/>
    </source>
</evidence>
<feature type="compositionally biased region" description="Acidic residues" evidence="1">
    <location>
        <begin position="234"/>
        <end position="247"/>
    </location>
</feature>
<evidence type="ECO:0000256" key="1">
    <source>
        <dbReference type="SAM" id="MobiDB-lite"/>
    </source>
</evidence>
<accession>A0ABX6T1G4</accession>